<sequence length="68" mass="7288">GGRVGKVRGGRPTTPTPTLRRGLMRPLTSGPSAVTKVEDIDTPPIILAERGDAAEPTMVRLRCQPRRA</sequence>
<gene>
    <name evidence="2" type="ORF">THAOC_30094</name>
</gene>
<organism evidence="2 3">
    <name type="scientific">Thalassiosira oceanica</name>
    <name type="common">Marine diatom</name>
    <dbReference type="NCBI Taxonomy" id="159749"/>
    <lineage>
        <taxon>Eukaryota</taxon>
        <taxon>Sar</taxon>
        <taxon>Stramenopiles</taxon>
        <taxon>Ochrophyta</taxon>
        <taxon>Bacillariophyta</taxon>
        <taxon>Coscinodiscophyceae</taxon>
        <taxon>Thalassiosirophycidae</taxon>
        <taxon>Thalassiosirales</taxon>
        <taxon>Thalassiosiraceae</taxon>
        <taxon>Thalassiosira</taxon>
    </lineage>
</organism>
<feature type="region of interest" description="Disordered" evidence="1">
    <location>
        <begin position="1"/>
        <end position="35"/>
    </location>
</feature>
<proteinExistence type="predicted"/>
<accession>K0REX1</accession>
<evidence type="ECO:0000313" key="2">
    <source>
        <dbReference type="EMBL" id="EJK50804.1"/>
    </source>
</evidence>
<reference evidence="2 3" key="1">
    <citation type="journal article" date="2012" name="Genome Biol.">
        <title>Genome and low-iron response of an oceanic diatom adapted to chronic iron limitation.</title>
        <authorList>
            <person name="Lommer M."/>
            <person name="Specht M."/>
            <person name="Roy A.S."/>
            <person name="Kraemer L."/>
            <person name="Andreson R."/>
            <person name="Gutowska M.A."/>
            <person name="Wolf J."/>
            <person name="Bergner S.V."/>
            <person name="Schilhabel M.B."/>
            <person name="Klostermeier U.C."/>
            <person name="Beiko R.G."/>
            <person name="Rosenstiel P."/>
            <person name="Hippler M."/>
            <person name="Laroche J."/>
        </authorList>
    </citation>
    <scope>NUCLEOTIDE SEQUENCE [LARGE SCALE GENOMIC DNA]</scope>
    <source>
        <strain evidence="2 3">CCMP1005</strain>
    </source>
</reference>
<dbReference type="EMBL" id="AGNL01042926">
    <property type="protein sequence ID" value="EJK50804.1"/>
    <property type="molecule type" value="Genomic_DNA"/>
</dbReference>
<keyword evidence="3" id="KW-1185">Reference proteome</keyword>
<evidence type="ECO:0000313" key="3">
    <source>
        <dbReference type="Proteomes" id="UP000266841"/>
    </source>
</evidence>
<feature type="non-terminal residue" evidence="2">
    <location>
        <position position="1"/>
    </location>
</feature>
<dbReference type="AlphaFoldDB" id="K0REX1"/>
<dbReference type="Proteomes" id="UP000266841">
    <property type="component" value="Unassembled WGS sequence"/>
</dbReference>
<feature type="compositionally biased region" description="Low complexity" evidence="1">
    <location>
        <begin position="10"/>
        <end position="28"/>
    </location>
</feature>
<evidence type="ECO:0000256" key="1">
    <source>
        <dbReference type="SAM" id="MobiDB-lite"/>
    </source>
</evidence>
<comment type="caution">
    <text evidence="2">The sequence shown here is derived from an EMBL/GenBank/DDBJ whole genome shotgun (WGS) entry which is preliminary data.</text>
</comment>
<name>K0REX1_THAOC</name>
<protein>
    <submittedName>
        <fullName evidence="2">Uncharacterized protein</fullName>
    </submittedName>
</protein>